<dbReference type="GO" id="GO:0005739">
    <property type="term" value="C:mitochondrion"/>
    <property type="evidence" value="ECO:0007669"/>
    <property type="project" value="TreeGrafter"/>
</dbReference>
<dbReference type="GO" id="GO:0005536">
    <property type="term" value="F:D-glucose binding"/>
    <property type="evidence" value="ECO:0007669"/>
    <property type="project" value="InterPro"/>
</dbReference>
<evidence type="ECO:0000313" key="16">
    <source>
        <dbReference type="Proteomes" id="UP001497623"/>
    </source>
</evidence>
<keyword evidence="16" id="KW-1185">Reference proteome</keyword>
<comment type="catalytic activity">
    <reaction evidence="10">
        <text>D-fructose + ATP = D-fructose 6-phosphate + ADP + H(+)</text>
        <dbReference type="Rhea" id="RHEA:16125"/>
        <dbReference type="ChEBI" id="CHEBI:15378"/>
        <dbReference type="ChEBI" id="CHEBI:30616"/>
        <dbReference type="ChEBI" id="CHEBI:37721"/>
        <dbReference type="ChEBI" id="CHEBI:61527"/>
        <dbReference type="ChEBI" id="CHEBI:456216"/>
        <dbReference type="EC" id="2.7.1.1"/>
    </reaction>
    <physiologicalReaction direction="left-to-right" evidence="10">
        <dbReference type="Rhea" id="RHEA:16126"/>
    </physiologicalReaction>
</comment>
<dbReference type="Pfam" id="PF03727">
    <property type="entry name" value="Hexokinase_2"/>
    <property type="match status" value="1"/>
</dbReference>
<reference evidence="15 16" key="1">
    <citation type="submission" date="2024-05" db="EMBL/GenBank/DDBJ databases">
        <authorList>
            <person name="Wallberg A."/>
        </authorList>
    </citation>
    <scope>NUCLEOTIDE SEQUENCE [LARGE SCALE GENOMIC DNA]</scope>
</reference>
<dbReference type="InterPro" id="IPR022672">
    <property type="entry name" value="Hexokinase_N"/>
</dbReference>
<dbReference type="Proteomes" id="UP001497623">
    <property type="component" value="Unassembled WGS sequence"/>
</dbReference>
<dbReference type="Gene3D" id="3.40.367.20">
    <property type="match status" value="1"/>
</dbReference>
<dbReference type="PROSITE" id="PS51748">
    <property type="entry name" value="HEXOKINASE_2"/>
    <property type="match status" value="1"/>
</dbReference>
<dbReference type="GO" id="GO:0005829">
    <property type="term" value="C:cytosol"/>
    <property type="evidence" value="ECO:0007669"/>
    <property type="project" value="TreeGrafter"/>
</dbReference>
<protein>
    <recommendedName>
        <fullName evidence="12">Phosphotransferase</fullName>
        <ecNumber evidence="12">2.7.1.-</ecNumber>
    </recommendedName>
</protein>
<dbReference type="PANTHER" id="PTHR19443:SF54">
    <property type="entry name" value="PHOSPHOTRANSFERASE"/>
    <property type="match status" value="1"/>
</dbReference>
<proteinExistence type="inferred from homology"/>
<dbReference type="SUPFAM" id="SSF53067">
    <property type="entry name" value="Actin-like ATPase domain"/>
    <property type="match status" value="2"/>
</dbReference>
<dbReference type="GO" id="GO:0006096">
    <property type="term" value="P:glycolytic process"/>
    <property type="evidence" value="ECO:0007669"/>
    <property type="project" value="UniProtKB-KW"/>
</dbReference>
<dbReference type="PANTHER" id="PTHR19443">
    <property type="entry name" value="HEXOKINASE"/>
    <property type="match status" value="1"/>
</dbReference>
<comment type="catalytic activity">
    <reaction evidence="9">
        <text>a D-hexose + ATP = a D-hexose 6-phosphate + ADP + H(+)</text>
        <dbReference type="Rhea" id="RHEA:22740"/>
        <dbReference type="ChEBI" id="CHEBI:4194"/>
        <dbReference type="ChEBI" id="CHEBI:15378"/>
        <dbReference type="ChEBI" id="CHEBI:30616"/>
        <dbReference type="ChEBI" id="CHEBI:229467"/>
        <dbReference type="ChEBI" id="CHEBI:456216"/>
        <dbReference type="EC" id="2.7.1.1"/>
    </reaction>
    <physiologicalReaction direction="left-to-right" evidence="9">
        <dbReference type="Rhea" id="RHEA:22741"/>
    </physiologicalReaction>
</comment>
<organism evidence="15 16">
    <name type="scientific">Meganyctiphanes norvegica</name>
    <name type="common">Northern krill</name>
    <name type="synonym">Thysanopoda norvegica</name>
    <dbReference type="NCBI Taxonomy" id="48144"/>
    <lineage>
        <taxon>Eukaryota</taxon>
        <taxon>Metazoa</taxon>
        <taxon>Ecdysozoa</taxon>
        <taxon>Arthropoda</taxon>
        <taxon>Crustacea</taxon>
        <taxon>Multicrustacea</taxon>
        <taxon>Malacostraca</taxon>
        <taxon>Eumalacostraca</taxon>
        <taxon>Eucarida</taxon>
        <taxon>Euphausiacea</taxon>
        <taxon>Euphausiidae</taxon>
        <taxon>Meganyctiphanes</taxon>
    </lineage>
</organism>
<sequence>MTSLLSELPKLSLSDQQRQQKVVDRVSSLVISDDAQKRIQNIFVEEMTLGLTENPTRISSLLMENTYVPQLPDGKEHGKYMALDLGSTNFRVLMVTYDKGVPTNELVDHYHIPDKTRLGPGEDLFDFLARCISDFLSKHNIEANGMKLGFCFSFPMNNKAINVGILSKWTKSFNCAGVEGNDAAKMLNEAIVRENLNISANCILNDTTGTLVQGASIDSRCAMGIIFGTGNNGAYIEKTENIEKFKGKSNETHVIIDIEWGAFGDNGVLDFVRTEWDNKVDQQSLFPKSFTFEKYVGGKFLGDIVREVLLSLAEEGLFGNGVSEKLKTFQSLTANHVGEIEK</sequence>
<comment type="catalytic activity">
    <reaction evidence="11">
        <text>D-glucose + ATP = D-glucose 6-phosphate + ADP + H(+)</text>
        <dbReference type="Rhea" id="RHEA:17825"/>
        <dbReference type="ChEBI" id="CHEBI:4167"/>
        <dbReference type="ChEBI" id="CHEBI:15378"/>
        <dbReference type="ChEBI" id="CHEBI:30616"/>
        <dbReference type="ChEBI" id="CHEBI:61548"/>
        <dbReference type="ChEBI" id="CHEBI:456216"/>
        <dbReference type="EC" id="2.7.1.1"/>
    </reaction>
    <physiologicalReaction direction="left-to-right" evidence="11">
        <dbReference type="Rhea" id="RHEA:17826"/>
    </physiologicalReaction>
</comment>
<comment type="similarity">
    <text evidence="3 12">Belongs to the hexokinase family.</text>
</comment>
<evidence type="ECO:0000256" key="9">
    <source>
        <dbReference type="ARBA" id="ARBA00044613"/>
    </source>
</evidence>
<feature type="domain" description="Hexokinase C-terminal" evidence="14">
    <location>
        <begin position="223"/>
        <end position="341"/>
    </location>
</feature>
<evidence type="ECO:0000259" key="13">
    <source>
        <dbReference type="Pfam" id="PF00349"/>
    </source>
</evidence>
<evidence type="ECO:0000256" key="8">
    <source>
        <dbReference type="ARBA" id="ARBA00023152"/>
    </source>
</evidence>
<dbReference type="InterPro" id="IPR022673">
    <property type="entry name" value="Hexokinase_C"/>
</dbReference>
<evidence type="ECO:0000256" key="6">
    <source>
        <dbReference type="ARBA" id="ARBA00022777"/>
    </source>
</evidence>
<keyword evidence="7 12" id="KW-0067">ATP-binding</keyword>
<feature type="non-terminal residue" evidence="15">
    <location>
        <position position="342"/>
    </location>
</feature>
<keyword evidence="4 12" id="KW-0808">Transferase</keyword>
<evidence type="ECO:0000256" key="3">
    <source>
        <dbReference type="ARBA" id="ARBA00009225"/>
    </source>
</evidence>
<gene>
    <name evidence="15" type="ORF">MNOR_LOCUS4552</name>
</gene>
<evidence type="ECO:0000256" key="12">
    <source>
        <dbReference type="RuleBase" id="RU362007"/>
    </source>
</evidence>
<accession>A0AAV2PUQ7</accession>
<dbReference type="Gene3D" id="3.30.420.40">
    <property type="match status" value="1"/>
</dbReference>
<evidence type="ECO:0000256" key="7">
    <source>
        <dbReference type="ARBA" id="ARBA00022840"/>
    </source>
</evidence>
<dbReference type="InterPro" id="IPR001312">
    <property type="entry name" value="Hexokinase"/>
</dbReference>
<keyword evidence="8 12" id="KW-0324">Glycolysis</keyword>
<comment type="pathway">
    <text evidence="2">Carbohydrate metabolism; hexose metabolism.</text>
</comment>
<dbReference type="GO" id="GO:0001678">
    <property type="term" value="P:intracellular glucose homeostasis"/>
    <property type="evidence" value="ECO:0007669"/>
    <property type="project" value="InterPro"/>
</dbReference>
<evidence type="ECO:0000256" key="10">
    <source>
        <dbReference type="ARBA" id="ARBA00047905"/>
    </source>
</evidence>
<dbReference type="GO" id="GO:0004340">
    <property type="term" value="F:glucokinase activity"/>
    <property type="evidence" value="ECO:0007669"/>
    <property type="project" value="TreeGrafter"/>
</dbReference>
<evidence type="ECO:0000256" key="1">
    <source>
        <dbReference type="ARBA" id="ARBA00004888"/>
    </source>
</evidence>
<dbReference type="GO" id="GO:0006006">
    <property type="term" value="P:glucose metabolic process"/>
    <property type="evidence" value="ECO:0007669"/>
    <property type="project" value="TreeGrafter"/>
</dbReference>
<feature type="domain" description="Hexokinase N-terminal" evidence="13">
    <location>
        <begin position="26"/>
        <end position="215"/>
    </location>
</feature>
<dbReference type="Pfam" id="PF00349">
    <property type="entry name" value="Hexokinase_1"/>
    <property type="match status" value="1"/>
</dbReference>
<evidence type="ECO:0000313" key="15">
    <source>
        <dbReference type="EMBL" id="CAL4065094.1"/>
    </source>
</evidence>
<comment type="pathway">
    <text evidence="1">Carbohydrate degradation; glycolysis; D-glyceraldehyde 3-phosphate and glycerone phosphate from D-glucose: step 1/4.</text>
</comment>
<comment type="caution">
    <text evidence="15">The sequence shown here is derived from an EMBL/GenBank/DDBJ whole genome shotgun (WGS) entry which is preliminary data.</text>
</comment>
<keyword evidence="6 12" id="KW-0418">Kinase</keyword>
<dbReference type="GO" id="GO:0008865">
    <property type="term" value="F:fructokinase activity"/>
    <property type="evidence" value="ECO:0007669"/>
    <property type="project" value="TreeGrafter"/>
</dbReference>
<dbReference type="InterPro" id="IPR043129">
    <property type="entry name" value="ATPase_NBD"/>
</dbReference>
<dbReference type="FunFam" id="3.30.420.40:FF:000805">
    <property type="entry name" value="Hexokinase-2"/>
    <property type="match status" value="1"/>
</dbReference>
<dbReference type="PRINTS" id="PR00475">
    <property type="entry name" value="HEXOKINASE"/>
</dbReference>
<dbReference type="GO" id="GO:0005524">
    <property type="term" value="F:ATP binding"/>
    <property type="evidence" value="ECO:0007669"/>
    <property type="project" value="UniProtKB-UniRule"/>
</dbReference>
<dbReference type="AlphaFoldDB" id="A0AAV2PUQ7"/>
<keyword evidence="5 12" id="KW-0547">Nucleotide-binding</keyword>
<evidence type="ECO:0000259" key="14">
    <source>
        <dbReference type="Pfam" id="PF03727"/>
    </source>
</evidence>
<dbReference type="EMBL" id="CAXKWB010001673">
    <property type="protein sequence ID" value="CAL4065094.1"/>
    <property type="molecule type" value="Genomic_DNA"/>
</dbReference>
<name>A0AAV2PUQ7_MEGNR</name>
<evidence type="ECO:0000256" key="2">
    <source>
        <dbReference type="ARBA" id="ARBA00005028"/>
    </source>
</evidence>
<evidence type="ECO:0000256" key="11">
    <source>
        <dbReference type="ARBA" id="ARBA00048160"/>
    </source>
</evidence>
<evidence type="ECO:0000256" key="5">
    <source>
        <dbReference type="ARBA" id="ARBA00022741"/>
    </source>
</evidence>
<evidence type="ECO:0000256" key="4">
    <source>
        <dbReference type="ARBA" id="ARBA00022679"/>
    </source>
</evidence>
<dbReference type="EC" id="2.7.1.-" evidence="12"/>